<evidence type="ECO:0000313" key="14">
    <source>
        <dbReference type="Proteomes" id="UP000828390"/>
    </source>
</evidence>
<evidence type="ECO:0000313" key="13">
    <source>
        <dbReference type="EMBL" id="KAH3729585.1"/>
    </source>
</evidence>
<sequence length="2172" mass="249101">VLHLRNGDKLFLSDNINIIFETARLAEASPSTVGRCGILYIDKDVVGWKPIAKAWLENRTPQEIHEREEQRFAPSESGNADAAELTTGEKTVEGVLQRAFQKTLDPVINFVLNEAKPRLRLSEVGMFKTCLGLLAAMLADNIEIGGELHIERLYLFCLIWTFGGLLEAADRKAFSDLLKTLSTALPDDDRDICVFDYYVDESGEWDPWISRVPEAVYADNQNMLGEVFVDTVDTIRTRILMDFASASGQNVLLVGPPGSGKTTLIDEFMDFQDAQVSVCKRLVFSGASTAKQLQQFVESNIYHRQGFVYGAKENKKLKVFIDDVNLPVPDKYNVQRCNQLLRQLLDDKVLCTLQKPFEWKTVEDFTVISAMSMSEFPSVNNQMLSTRLLRHFAVFNLPGPQDDSLKTIVHGILEANVTDNDKPGLEIDLHNSIVKASCQILAAVQSVLRPTPLPGRYHYLFTLKDLTACFQCLKRLPDESMADELMVVSLWRHEMNRIIRDRISRSSDLNWFDEVLEKTVAQFWPKLEAPLHEHFVTFPTDARMYQRPVTTVSAKHIKIALQPVETLRDLHSCLHTHLTRYNEEFGNVRLNIMLSDFVIAHIVRVHRILSFHHGGNMLLVGAVGCHLTTLCQLALHVADVQTLKMDTSKRSNFFDSLRSAIRLTGSEGKILTLVFTARDLEDPVYLDAINSLLISGEYPHLFSNDELEGLLLAIGPSMKREFPNMSVDPMKFFIARVRCNLHILICIQPGHDLLKIAARQYPGLLNGCNINYMCDWPQEALLGEASYFITKNQLTEEFEDLSEHITTCLANIHSFVLRDCRQMPWAGDLNPEITLTSVKQHDKKKEQLKVASSKVPNLPYSKVILHERIRLKHRGTEIAKNEMFVGPTTFRRFMESFRYLYTVKSQDRTQNVEQLKKVLATLDQTRSDAKVMKKGIKTTTGKFEVAKVRTEQLLIKLSNKATILEKLKAKVGLSTSLDAYLHLNEMETEQHEEDELLKQEEYDDYDREFDKMREATLKTRGVQAREELTSSKQHVDECRKNLDYAREQVLYWKSKVDRQCIERLKGFASPPVLVGQVMEMVMILIGKRLPSQRIETREYTGKEDMSSRMSSSSSGTKMIVKKSEPRSLLAKKEDTGRVDRAQWKGMLNTMNDSTKFVDMLHNVSWEDGLPEDVLRAVESCLSQGKDGELGVTGEGSLLENAQDVSIHAKKRTPSPDNTKGITIANAKYSSEDSAVLVQYTIAIVEYTRRCGPLKSALERMHELEREIEENDRLQREKEKENGIENTEQPAKVEAEEEEPPEEDYEEEDLPRIQDEVNQLQTEFDHAVVEKHSLEMELLSMNERLKAASEMIESLKAQEADWKLHVKDNDCNELLLANCISAAAFLTYCGPHNMDTRKRMGEFFMQVCEHHGMPLPKKCLFRNMQLVEFLYTPLDIMHLEIKRLPTTTLMLENACFLMQEDSITAWPLVCDPTSRIIEWLRFYMKDKGLVEVRYTEIRSQLENCLADGSPLLVTDCDIEKLSKDLRFRWAIQKCSEFIHGKNRFKIIVEDHEVECDPRFRLFLHTTVEPHMVPQSLAAYASVMYFQLYRACVEEELLNRFMAHEKSRLEDEMNALRQERQENMEFIAKLEKQMRVNLSSDVRLMTDLHATKKLAELKKQYDETVESQMRVEMSESSILKAKDGFRSIAQRAAVCFDVMQYMREVNLLYQVSYERYLDVYEAAISHSERSAVKAVLEKVTSHAYFYMARALLERDRFIFALLLAVEVEDSLGRIGIGEREFVISPDYSSVVMLSLGHIQPNTENRIAQAKKPFDWMMDDQFHNLQVLATHFDWFQEMFDRMPKDGRETQWRGLCETESPETYPLPDKMDEVYKPIQQLCVRRAVRPDKVMHAATVFINTVLGKKFYGDIGFDLPTLLRQSSATIPIMLLYNQEAEMASKLFVDFSYRKQTKGQLVPITDNNPNTERTARKYIQKAMAEGQWVLLHGAHNAPGLLVSLESILEELSGAQTPDPNFRLWISCMALKDSLPDRLIQNSVRNIIDSPKVMKDSLVRSFSNFEPDILKQSSRAEWPLMLHNLCYLHAAVQLRTRFGYGGWNSPADFRNIGNFELQESLSFITNEFRDQITYVSPDGSPQPRITSWTGIRYMLSEVIYGSYSTDENDHALSPGCILLFAR</sequence>
<dbReference type="InterPro" id="IPR041589">
    <property type="entry name" value="DNAH3_AAA_lid_1"/>
</dbReference>
<evidence type="ECO:0000259" key="8">
    <source>
        <dbReference type="Pfam" id="PF12780"/>
    </source>
</evidence>
<evidence type="ECO:0000259" key="11">
    <source>
        <dbReference type="Pfam" id="PF17857"/>
    </source>
</evidence>
<feature type="domain" description="Dynein heavy chain 3 AAA+ lid" evidence="11">
    <location>
        <begin position="454"/>
        <end position="531"/>
    </location>
</feature>
<dbReference type="GO" id="GO:0007018">
    <property type="term" value="P:microtubule-based movement"/>
    <property type="evidence" value="ECO:0007669"/>
    <property type="project" value="InterPro"/>
</dbReference>
<feature type="domain" description="Dynein heavy chain AAA lid" evidence="12">
    <location>
        <begin position="2070"/>
        <end position="2162"/>
    </location>
</feature>
<name>A0A9D4CQ68_DREPO</name>
<dbReference type="Gene3D" id="1.20.920.30">
    <property type="match status" value="1"/>
</dbReference>
<keyword evidence="14" id="KW-1185">Reference proteome</keyword>
<dbReference type="GO" id="GO:0030286">
    <property type="term" value="C:dynein complex"/>
    <property type="evidence" value="ECO:0007669"/>
    <property type="project" value="InterPro"/>
</dbReference>
<dbReference type="Proteomes" id="UP000828390">
    <property type="component" value="Unassembled WGS sequence"/>
</dbReference>
<evidence type="ECO:0000256" key="6">
    <source>
        <dbReference type="SAM" id="MobiDB-lite"/>
    </source>
</evidence>
<evidence type="ECO:0000256" key="2">
    <source>
        <dbReference type="ARBA" id="ARBA00008887"/>
    </source>
</evidence>
<evidence type="ECO:0000259" key="10">
    <source>
        <dbReference type="Pfam" id="PF17852"/>
    </source>
</evidence>
<dbReference type="InterPro" id="IPR027417">
    <property type="entry name" value="P-loop_NTPase"/>
</dbReference>
<dbReference type="Gene3D" id="1.10.8.720">
    <property type="entry name" value="Region D6 of dynein motor"/>
    <property type="match status" value="1"/>
</dbReference>
<dbReference type="GO" id="GO:0051959">
    <property type="term" value="F:dynein light intermediate chain binding"/>
    <property type="evidence" value="ECO:0007669"/>
    <property type="project" value="InterPro"/>
</dbReference>
<dbReference type="GO" id="GO:0045505">
    <property type="term" value="F:dynein intermediate chain binding"/>
    <property type="evidence" value="ECO:0007669"/>
    <property type="project" value="InterPro"/>
</dbReference>
<dbReference type="PANTHER" id="PTHR46961:SF15">
    <property type="entry name" value="AAA+ ATPASE DOMAIN-CONTAINING PROTEIN"/>
    <property type="match status" value="1"/>
</dbReference>
<dbReference type="Pfam" id="PF17852">
    <property type="entry name" value="Dynein_AAA_lid"/>
    <property type="match status" value="1"/>
</dbReference>
<reference evidence="13" key="1">
    <citation type="journal article" date="2019" name="bioRxiv">
        <title>The Genome of the Zebra Mussel, Dreissena polymorpha: A Resource for Invasive Species Research.</title>
        <authorList>
            <person name="McCartney M.A."/>
            <person name="Auch B."/>
            <person name="Kono T."/>
            <person name="Mallez S."/>
            <person name="Zhang Y."/>
            <person name="Obille A."/>
            <person name="Becker A."/>
            <person name="Abrahante J.E."/>
            <person name="Garbe J."/>
            <person name="Badalamenti J.P."/>
            <person name="Herman A."/>
            <person name="Mangelson H."/>
            <person name="Liachko I."/>
            <person name="Sullivan S."/>
            <person name="Sone E.D."/>
            <person name="Koren S."/>
            <person name="Silverstein K.A.T."/>
            <person name="Beckman K.B."/>
            <person name="Gohl D.M."/>
        </authorList>
    </citation>
    <scope>NUCLEOTIDE SEQUENCE</scope>
    <source>
        <strain evidence="13">Duluth1</strain>
        <tissue evidence="13">Whole animal</tissue>
    </source>
</reference>
<evidence type="ECO:0000256" key="4">
    <source>
        <dbReference type="ARBA" id="ARBA00023273"/>
    </source>
</evidence>
<keyword evidence="4" id="KW-0966">Cell projection</keyword>
<feature type="region of interest" description="Disordered" evidence="6">
    <location>
        <begin position="65"/>
        <end position="84"/>
    </location>
</feature>
<dbReference type="Gene3D" id="3.40.50.300">
    <property type="entry name" value="P-loop containing nucleotide triphosphate hydrolases"/>
    <property type="match status" value="4"/>
</dbReference>
<evidence type="ECO:0000256" key="5">
    <source>
        <dbReference type="SAM" id="Coils"/>
    </source>
</evidence>
<dbReference type="InterPro" id="IPR024317">
    <property type="entry name" value="Dynein_heavy_chain_D4_dom"/>
</dbReference>
<dbReference type="InterPro" id="IPR041466">
    <property type="entry name" value="Dynein_AAA5_ext"/>
</dbReference>
<evidence type="ECO:0000259" key="12">
    <source>
        <dbReference type="Pfam" id="PF18198"/>
    </source>
</evidence>
<dbReference type="PANTHER" id="PTHR46961">
    <property type="entry name" value="DYNEIN HEAVY CHAIN 1, AXONEMAL-LIKE PROTEIN"/>
    <property type="match status" value="1"/>
</dbReference>
<dbReference type="Pfam" id="PF12780">
    <property type="entry name" value="AAA_8"/>
    <property type="match status" value="1"/>
</dbReference>
<feature type="domain" description="Dynein heavy chain region D6 P-loop" evidence="7">
    <location>
        <begin position="1920"/>
        <end position="2035"/>
    </location>
</feature>
<dbReference type="SUPFAM" id="SSF52540">
    <property type="entry name" value="P-loop containing nucleoside triphosphate hydrolases"/>
    <property type="match status" value="1"/>
</dbReference>
<dbReference type="Gene3D" id="1.10.472.130">
    <property type="match status" value="1"/>
</dbReference>
<comment type="similarity">
    <text evidence="2">Belongs to the dynein heavy chain family.</text>
</comment>
<evidence type="ECO:0008006" key="15">
    <source>
        <dbReference type="Google" id="ProtNLM"/>
    </source>
</evidence>
<feature type="compositionally biased region" description="Acidic residues" evidence="6">
    <location>
        <begin position="1294"/>
        <end position="1308"/>
    </location>
</feature>
<feature type="domain" description="Dynein heavy chain AAA 5 extension" evidence="10">
    <location>
        <begin position="96"/>
        <end position="208"/>
    </location>
</feature>
<gene>
    <name evidence="13" type="ORF">DPMN_055557</name>
</gene>
<evidence type="ECO:0000259" key="7">
    <source>
        <dbReference type="Pfam" id="PF03028"/>
    </source>
</evidence>
<dbReference type="InterPro" id="IPR041658">
    <property type="entry name" value="AAA_lid_11"/>
</dbReference>
<dbReference type="GO" id="GO:0005930">
    <property type="term" value="C:axoneme"/>
    <property type="evidence" value="ECO:0007669"/>
    <property type="project" value="UniProtKB-SubCell"/>
</dbReference>
<feature type="compositionally biased region" description="Basic and acidic residues" evidence="6">
    <location>
        <begin position="1121"/>
        <end position="1134"/>
    </location>
</feature>
<dbReference type="EMBL" id="JAIWYP010000012">
    <property type="protein sequence ID" value="KAH3729585.1"/>
    <property type="molecule type" value="Genomic_DNA"/>
</dbReference>
<dbReference type="Pfam" id="PF17857">
    <property type="entry name" value="AAA_lid_1"/>
    <property type="match status" value="1"/>
</dbReference>
<protein>
    <recommendedName>
        <fullName evidence="15">Dynein heavy chain</fullName>
    </recommendedName>
</protein>
<dbReference type="Pfam" id="PF03028">
    <property type="entry name" value="Dynein_heavy"/>
    <property type="match status" value="1"/>
</dbReference>
<reference evidence="13" key="2">
    <citation type="submission" date="2020-11" db="EMBL/GenBank/DDBJ databases">
        <authorList>
            <person name="McCartney M.A."/>
            <person name="Auch B."/>
            <person name="Kono T."/>
            <person name="Mallez S."/>
            <person name="Becker A."/>
            <person name="Gohl D.M."/>
            <person name="Silverstein K.A.T."/>
            <person name="Koren S."/>
            <person name="Bechman K.B."/>
            <person name="Herman A."/>
            <person name="Abrahante J.E."/>
            <person name="Garbe J."/>
        </authorList>
    </citation>
    <scope>NUCLEOTIDE SEQUENCE</scope>
    <source>
        <strain evidence="13">Duluth1</strain>
        <tissue evidence="13">Whole animal</tissue>
    </source>
</reference>
<accession>A0A9D4CQ68</accession>
<dbReference type="Gene3D" id="1.20.920.20">
    <property type="match status" value="1"/>
</dbReference>
<feature type="coiled-coil region" evidence="5">
    <location>
        <begin position="1597"/>
        <end position="1631"/>
    </location>
</feature>
<evidence type="ECO:0000256" key="1">
    <source>
        <dbReference type="ARBA" id="ARBA00004430"/>
    </source>
</evidence>
<dbReference type="Pfam" id="PF12781">
    <property type="entry name" value="AAA_9"/>
    <property type="match status" value="1"/>
</dbReference>
<keyword evidence="3" id="KW-0969">Cilium</keyword>
<dbReference type="InterPro" id="IPR026983">
    <property type="entry name" value="DHC"/>
</dbReference>
<dbReference type="GO" id="GO:0008569">
    <property type="term" value="F:minus-end-directed microtubule motor activity"/>
    <property type="evidence" value="ECO:0007669"/>
    <property type="project" value="InterPro"/>
</dbReference>
<comment type="caution">
    <text evidence="13">The sequence shown here is derived from an EMBL/GenBank/DDBJ whole genome shotgun (WGS) entry which is preliminary data.</text>
</comment>
<dbReference type="InterPro" id="IPR004273">
    <property type="entry name" value="Dynein_heavy_D6_P-loop"/>
</dbReference>
<feature type="non-terminal residue" evidence="13">
    <location>
        <position position="2172"/>
    </location>
</feature>
<dbReference type="InterPro" id="IPR035706">
    <property type="entry name" value="AAA_9"/>
</dbReference>
<feature type="region of interest" description="Disordered" evidence="6">
    <location>
        <begin position="1098"/>
        <end position="1134"/>
    </location>
</feature>
<feature type="compositionally biased region" description="Basic and acidic residues" evidence="6">
    <location>
        <begin position="1268"/>
        <end position="1282"/>
    </location>
</feature>
<comment type="subcellular location">
    <subcellularLocation>
        <location evidence="1">Cytoplasm</location>
        <location evidence="1">Cytoskeleton</location>
        <location evidence="1">Cilium axoneme</location>
    </subcellularLocation>
</comment>
<dbReference type="Gene3D" id="1.10.8.1220">
    <property type="match status" value="1"/>
</dbReference>
<organism evidence="13 14">
    <name type="scientific">Dreissena polymorpha</name>
    <name type="common">Zebra mussel</name>
    <name type="synonym">Mytilus polymorpha</name>
    <dbReference type="NCBI Taxonomy" id="45954"/>
    <lineage>
        <taxon>Eukaryota</taxon>
        <taxon>Metazoa</taxon>
        <taxon>Spiralia</taxon>
        <taxon>Lophotrochozoa</taxon>
        <taxon>Mollusca</taxon>
        <taxon>Bivalvia</taxon>
        <taxon>Autobranchia</taxon>
        <taxon>Heteroconchia</taxon>
        <taxon>Euheterodonta</taxon>
        <taxon>Imparidentia</taxon>
        <taxon>Neoheterodontei</taxon>
        <taxon>Myida</taxon>
        <taxon>Dreissenoidea</taxon>
        <taxon>Dreissenidae</taxon>
        <taxon>Dreissena</taxon>
    </lineage>
</organism>
<evidence type="ECO:0000259" key="9">
    <source>
        <dbReference type="Pfam" id="PF12781"/>
    </source>
</evidence>
<keyword evidence="5" id="KW-0175">Coiled coil</keyword>
<dbReference type="InterPro" id="IPR042219">
    <property type="entry name" value="AAA_lid_11_sf"/>
</dbReference>
<dbReference type="Pfam" id="PF12775">
    <property type="entry name" value="AAA_7"/>
    <property type="match status" value="1"/>
</dbReference>
<feature type="coiled-coil region" evidence="5">
    <location>
        <begin position="1330"/>
        <end position="1357"/>
    </location>
</feature>
<dbReference type="Pfam" id="PF18198">
    <property type="entry name" value="AAA_lid_11"/>
    <property type="match status" value="1"/>
</dbReference>
<evidence type="ECO:0000256" key="3">
    <source>
        <dbReference type="ARBA" id="ARBA00023069"/>
    </source>
</evidence>
<feature type="domain" description="Dynein heavy chain AAA module D4" evidence="8">
    <location>
        <begin position="590"/>
        <end position="817"/>
    </location>
</feature>
<proteinExistence type="inferred from homology"/>
<feature type="region of interest" description="Disordered" evidence="6">
    <location>
        <begin position="1268"/>
        <end position="1309"/>
    </location>
</feature>
<feature type="domain" description="Dynein heavy chain ATP-binding dynein motor region" evidence="9">
    <location>
        <begin position="1439"/>
        <end position="1660"/>
    </location>
</feature>